<protein>
    <recommendedName>
        <fullName evidence="4">PilZ domain-containing protein</fullName>
    </recommendedName>
</protein>
<keyword evidence="1" id="KW-0812">Transmembrane</keyword>
<evidence type="ECO:0000256" key="1">
    <source>
        <dbReference type="SAM" id="Phobius"/>
    </source>
</evidence>
<organism evidence="2 3">
    <name type="scientific">Sphingomonas edaphi</name>
    <dbReference type="NCBI Taxonomy" id="2315689"/>
    <lineage>
        <taxon>Bacteria</taxon>
        <taxon>Pseudomonadati</taxon>
        <taxon>Pseudomonadota</taxon>
        <taxon>Alphaproteobacteria</taxon>
        <taxon>Sphingomonadales</taxon>
        <taxon>Sphingomonadaceae</taxon>
        <taxon>Sphingomonas</taxon>
    </lineage>
</organism>
<name>A0A418Q0L7_9SPHN</name>
<keyword evidence="3" id="KW-1185">Reference proteome</keyword>
<dbReference type="Proteomes" id="UP000285023">
    <property type="component" value="Unassembled WGS sequence"/>
</dbReference>
<evidence type="ECO:0000313" key="2">
    <source>
        <dbReference type="EMBL" id="RIX31485.1"/>
    </source>
</evidence>
<dbReference type="EMBL" id="QXTF01000001">
    <property type="protein sequence ID" value="RIX31485.1"/>
    <property type="molecule type" value="Genomic_DNA"/>
</dbReference>
<dbReference type="SUPFAM" id="SSF141371">
    <property type="entry name" value="PilZ domain-like"/>
    <property type="match status" value="1"/>
</dbReference>
<comment type="caution">
    <text evidence="2">The sequence shown here is derived from an EMBL/GenBank/DDBJ whole genome shotgun (WGS) entry which is preliminary data.</text>
</comment>
<accession>A0A418Q0L7</accession>
<gene>
    <name evidence="2" type="ORF">D3M59_00140</name>
</gene>
<proteinExistence type="predicted"/>
<keyword evidence="1" id="KW-0472">Membrane</keyword>
<sequence>MISARMREGDCWSDANILNVSSRGLLLHSSKPPSRGAYIEVRRGNYVIVARVVWTEANRFGVRAQDKLSFDCLVADKPQAKRPTNDTGAMVERRATPRSEALEWRHTQCRDRSRSIQFVWFLGFGVILSTFVYQAVDETLSQPMAILTGQLQPKG</sequence>
<keyword evidence="1" id="KW-1133">Transmembrane helix</keyword>
<dbReference type="AlphaFoldDB" id="A0A418Q0L7"/>
<evidence type="ECO:0000313" key="3">
    <source>
        <dbReference type="Proteomes" id="UP000285023"/>
    </source>
</evidence>
<evidence type="ECO:0008006" key="4">
    <source>
        <dbReference type="Google" id="ProtNLM"/>
    </source>
</evidence>
<feature type="transmembrane region" description="Helical" evidence="1">
    <location>
        <begin position="118"/>
        <end position="136"/>
    </location>
</feature>
<reference evidence="2 3" key="1">
    <citation type="submission" date="2018-09" db="EMBL/GenBank/DDBJ databases">
        <title>Sphingomonas sp. DAC4.</title>
        <authorList>
            <person name="Seo T."/>
        </authorList>
    </citation>
    <scope>NUCLEOTIDE SEQUENCE [LARGE SCALE GENOMIC DNA]</scope>
    <source>
        <strain evidence="2 3">DAC4</strain>
    </source>
</reference>